<dbReference type="AlphaFoldDB" id="A0A2M8PHB3"/>
<feature type="binding site" evidence="4">
    <location>
        <begin position="269"/>
        <end position="271"/>
    </location>
    <ligand>
        <name>substrate</name>
    </ligand>
</feature>
<dbReference type="InterPro" id="IPR016377">
    <property type="entry name" value="Sucrose_GGa_phosphorylase-rel"/>
</dbReference>
<dbReference type="SMART" id="SM00642">
    <property type="entry name" value="Aamy"/>
    <property type="match status" value="1"/>
</dbReference>
<name>A0A2M8PHB3_9CHLR</name>
<dbReference type="PIRSF" id="PIRSF003059">
    <property type="entry name" value="Sucrose_phosphorylase"/>
    <property type="match status" value="1"/>
</dbReference>
<dbReference type="InterPro" id="IPR045857">
    <property type="entry name" value="O16G_dom_2"/>
</dbReference>
<dbReference type="SUPFAM" id="SSF51445">
    <property type="entry name" value="(Trans)glycosidases"/>
    <property type="match status" value="1"/>
</dbReference>
<protein>
    <submittedName>
        <fullName evidence="6">Sugar phosphorylase</fullName>
    </submittedName>
</protein>
<dbReference type="GO" id="GO:0016757">
    <property type="term" value="F:glycosyltransferase activity"/>
    <property type="evidence" value="ECO:0007669"/>
    <property type="project" value="UniProtKB-KW"/>
</dbReference>
<feature type="domain" description="Glycosyl hydrolase family 13 catalytic" evidence="5">
    <location>
        <begin position="108"/>
        <end position="522"/>
    </location>
</feature>
<evidence type="ECO:0000256" key="4">
    <source>
        <dbReference type="PIRSR" id="PIRSR003059-2"/>
    </source>
</evidence>
<dbReference type="CDD" id="cd11356">
    <property type="entry name" value="AmyAc_Sucrose_phosphorylase-like_1"/>
    <property type="match status" value="1"/>
</dbReference>
<keyword evidence="2" id="KW-0328">Glycosyltransferase</keyword>
<dbReference type="PANTHER" id="PTHR38784">
    <property type="entry name" value="SUCROSE PHOSPHORYLASE"/>
    <property type="match status" value="1"/>
</dbReference>
<dbReference type="EMBL" id="PGTM01000023">
    <property type="protein sequence ID" value="PJF36937.1"/>
    <property type="molecule type" value="Genomic_DNA"/>
</dbReference>
<feature type="binding site" evidence="4">
    <location>
        <position position="485"/>
    </location>
    <ligand>
        <name>substrate</name>
    </ligand>
</feature>
<feature type="binding site" evidence="4">
    <location>
        <position position="175"/>
    </location>
    <ligand>
        <name>substrate</name>
    </ligand>
</feature>
<feature type="binding site" evidence="4">
    <location>
        <position position="137"/>
    </location>
    <ligand>
        <name>substrate</name>
    </ligand>
</feature>
<evidence type="ECO:0000256" key="2">
    <source>
        <dbReference type="ARBA" id="ARBA00022676"/>
    </source>
</evidence>
<accession>A0A2M8PHB3</accession>
<organism evidence="6 7">
    <name type="scientific">Candidatus Thermofonsia Clade 1 bacterium</name>
    <dbReference type="NCBI Taxonomy" id="2364210"/>
    <lineage>
        <taxon>Bacteria</taxon>
        <taxon>Bacillati</taxon>
        <taxon>Chloroflexota</taxon>
        <taxon>Candidatus Thermofontia</taxon>
        <taxon>Candidatus Thermofonsia Clade 1</taxon>
    </lineage>
</organism>
<dbReference type="Proteomes" id="UP000229681">
    <property type="component" value="Unassembled WGS sequence"/>
</dbReference>
<evidence type="ECO:0000256" key="3">
    <source>
        <dbReference type="ARBA" id="ARBA00022679"/>
    </source>
</evidence>
<dbReference type="PANTHER" id="PTHR38784:SF1">
    <property type="entry name" value="SUCROSE PHOSPHORYLASE"/>
    <property type="match status" value="1"/>
</dbReference>
<dbReference type="Pfam" id="PF00128">
    <property type="entry name" value="Alpha-amylase"/>
    <property type="match status" value="1"/>
</dbReference>
<dbReference type="InterPro" id="IPR033746">
    <property type="entry name" value="GGa_phosphorylase"/>
</dbReference>
<comment type="caution">
    <text evidence="6">The sequence shown here is derived from an EMBL/GenBank/DDBJ whole genome shotgun (WGS) entry which is preliminary data.</text>
</comment>
<evidence type="ECO:0000259" key="5">
    <source>
        <dbReference type="SMART" id="SM00642"/>
    </source>
</evidence>
<evidence type="ECO:0000313" key="6">
    <source>
        <dbReference type="EMBL" id="PJF36937.1"/>
    </source>
</evidence>
<dbReference type="Gene3D" id="3.20.20.80">
    <property type="entry name" value="Glycosidases"/>
    <property type="match status" value="1"/>
</dbReference>
<dbReference type="GO" id="GO:0005975">
    <property type="term" value="P:carbohydrate metabolic process"/>
    <property type="evidence" value="ECO:0007669"/>
    <property type="project" value="InterPro"/>
</dbReference>
<dbReference type="InterPro" id="IPR013780">
    <property type="entry name" value="Glyco_hydro_b"/>
</dbReference>
<reference evidence="6 7" key="1">
    <citation type="submission" date="2017-11" db="EMBL/GenBank/DDBJ databases">
        <title>Evolution of Phototrophy in the Chloroflexi Phylum Driven by Horizontal Gene Transfer.</title>
        <authorList>
            <person name="Ward L.M."/>
            <person name="Hemp J."/>
            <person name="Shih P.M."/>
            <person name="Mcglynn S.E."/>
            <person name="Fischer W."/>
        </authorList>
    </citation>
    <scope>NUCLEOTIDE SEQUENCE [LARGE SCALE GENOMIC DNA]</scope>
    <source>
        <strain evidence="6">JP3_13</strain>
    </source>
</reference>
<proteinExistence type="inferred from homology"/>
<evidence type="ECO:0000313" key="7">
    <source>
        <dbReference type="Proteomes" id="UP000229681"/>
    </source>
</evidence>
<dbReference type="InterPro" id="IPR017853">
    <property type="entry name" value="GH"/>
</dbReference>
<dbReference type="Gene3D" id="2.60.40.1180">
    <property type="entry name" value="Golgi alpha-mannosidase II"/>
    <property type="match status" value="1"/>
</dbReference>
<gene>
    <name evidence="6" type="ORF">CUN49_02925</name>
</gene>
<dbReference type="Gene3D" id="3.90.400.10">
    <property type="entry name" value="Oligo-1,6-glucosidase, Domain 2"/>
    <property type="match status" value="1"/>
</dbReference>
<comment type="similarity">
    <text evidence="1">Belongs to the glycosyl hydrolase 13 family. Sucrose phosphorylase subfamily.</text>
</comment>
<feature type="binding site" evidence="4">
    <location>
        <begin position="379"/>
        <end position="380"/>
    </location>
    <ligand>
        <name>substrate</name>
    </ligand>
</feature>
<evidence type="ECO:0000256" key="1">
    <source>
        <dbReference type="ARBA" id="ARBA00008452"/>
    </source>
</evidence>
<keyword evidence="3" id="KW-0808">Transferase</keyword>
<dbReference type="InterPro" id="IPR006047">
    <property type="entry name" value="GH13_cat_dom"/>
</dbReference>
<sequence length="606" mass="67832">MGERIGLRFPPHKVCWFDVHTRRPLAADWQQAWQRKGKSMTSAAHERLRECLARIYPPELAAGAYEGILSLLAKAEPPPAPKGDYFSEQTVTLITYGDTLNAEGEAPLATLRRFCRAYLADVLDTIHLLPHYPYSSDDGFSVMDYYAVNPALGTWQDVKQLGADFRLMFDAVINHMSAQSQWFKRFLAGDPEFNGLFFTESPEADLSAVVRPRTTPLLTPFVKADGSTVHVWTTFSADQVDLDYRQPSTLLRILDVLLFYVAQGAQVLRLDAIAFMWKQAGTPSIHLPQTHAIIQAIRAVMDIYAPHVVLITETNVPHAENVSYFGDGFNEAQLVYNFTLPPLLFYSMATGRTQKLCDWLNTLQTPSQRTAFFNFTASHDGIGVRPVEGILSADELQLLIDIVERRGGRVSYRAQSDGTRTPYELNCTYVDAIADPGLPLEVQVKRFLLSQGVMLAMAGVPAIYIHSLLGTRNDLEGMARTGQNRSINRAKLPLREIEMALSAPQSFRAQVFEGYKRLLRARRTQRAFHPLGAQRAYTLNGGAVLALERSAPDGEAKILALFNFSDAPQQVTLWQDAKQEVISQRPIADKAITLLAYEMSWLRLHA</sequence>